<evidence type="ECO:0000256" key="3">
    <source>
        <dbReference type="ARBA" id="ARBA00023163"/>
    </source>
</evidence>
<dbReference type="Proteomes" id="UP001611383">
    <property type="component" value="Chromosome"/>
</dbReference>
<dbReference type="InterPro" id="IPR036271">
    <property type="entry name" value="Tet_transcr_reg_TetR-rel_C_sf"/>
</dbReference>
<evidence type="ECO:0000313" key="6">
    <source>
        <dbReference type="EMBL" id="WNG51896.1"/>
    </source>
</evidence>
<dbReference type="InterPro" id="IPR001647">
    <property type="entry name" value="HTH_TetR"/>
</dbReference>
<gene>
    <name evidence="6" type="ORF">F0U60_53150</name>
</gene>
<dbReference type="PANTHER" id="PTHR30055">
    <property type="entry name" value="HTH-TYPE TRANSCRIPTIONAL REGULATOR RUTR"/>
    <property type="match status" value="1"/>
</dbReference>
<evidence type="ECO:0000256" key="4">
    <source>
        <dbReference type="PROSITE-ProRule" id="PRU00335"/>
    </source>
</evidence>
<reference evidence="6 7" key="1">
    <citation type="submission" date="2019-08" db="EMBL/GenBank/DDBJ databases">
        <title>Archangium and Cystobacter genomes.</title>
        <authorList>
            <person name="Chen I.-C.K."/>
            <person name="Wielgoss S."/>
        </authorList>
    </citation>
    <scope>NUCLEOTIDE SEQUENCE [LARGE SCALE GENOMIC DNA]</scope>
    <source>
        <strain evidence="6 7">Cbm 6</strain>
    </source>
</reference>
<dbReference type="Pfam" id="PF21597">
    <property type="entry name" value="TetR_C_43"/>
    <property type="match status" value="1"/>
</dbReference>
<keyword evidence="7" id="KW-1185">Reference proteome</keyword>
<dbReference type="RefSeq" id="WP_395812199.1">
    <property type="nucleotide sequence ID" value="NZ_CP043494.1"/>
</dbReference>
<keyword evidence="3" id="KW-0804">Transcription</keyword>
<sequence length="191" mass="20358">MPDIVPPAPRKARADGQRNRALILKEAKRVLAEKGAGASLDEIAQAAGVGNGTLYRHFPTRAALLEAVCAEDARGLIDTATELAATHAPVDALVEWMKAFVECLATKQIVAETTSALLSTSLDRDDESCADVGEALTMLFNRAVEHGCLRRDFDPLDLVRAVTGVATVSPSPDWQENARRLSGAIIAGLRT</sequence>
<evidence type="ECO:0000313" key="7">
    <source>
        <dbReference type="Proteomes" id="UP001611383"/>
    </source>
</evidence>
<evidence type="ECO:0000259" key="5">
    <source>
        <dbReference type="PROSITE" id="PS50977"/>
    </source>
</evidence>
<feature type="DNA-binding region" description="H-T-H motif" evidence="4">
    <location>
        <begin position="39"/>
        <end position="58"/>
    </location>
</feature>
<dbReference type="Pfam" id="PF00440">
    <property type="entry name" value="TetR_N"/>
    <property type="match status" value="1"/>
</dbReference>
<evidence type="ECO:0000256" key="2">
    <source>
        <dbReference type="ARBA" id="ARBA00023125"/>
    </source>
</evidence>
<dbReference type="InterPro" id="IPR049445">
    <property type="entry name" value="TetR_SbtR-like_C"/>
</dbReference>
<accession>A0ABY9X914</accession>
<dbReference type="InterPro" id="IPR009057">
    <property type="entry name" value="Homeodomain-like_sf"/>
</dbReference>
<dbReference type="PANTHER" id="PTHR30055:SF234">
    <property type="entry name" value="HTH-TYPE TRANSCRIPTIONAL REGULATOR BETI"/>
    <property type="match status" value="1"/>
</dbReference>
<dbReference type="SUPFAM" id="SSF46689">
    <property type="entry name" value="Homeodomain-like"/>
    <property type="match status" value="1"/>
</dbReference>
<feature type="domain" description="HTH tetR-type" evidence="5">
    <location>
        <begin position="17"/>
        <end position="76"/>
    </location>
</feature>
<dbReference type="InterPro" id="IPR050109">
    <property type="entry name" value="HTH-type_TetR-like_transc_reg"/>
</dbReference>
<protein>
    <submittedName>
        <fullName evidence="6">TetR/AcrR family transcriptional regulator</fullName>
    </submittedName>
</protein>
<keyword evidence="1" id="KW-0805">Transcription regulation</keyword>
<proteinExistence type="predicted"/>
<keyword evidence="2 4" id="KW-0238">DNA-binding</keyword>
<organism evidence="6 7">
    <name type="scientific">Archangium minus</name>
    <dbReference type="NCBI Taxonomy" id="83450"/>
    <lineage>
        <taxon>Bacteria</taxon>
        <taxon>Pseudomonadati</taxon>
        <taxon>Myxococcota</taxon>
        <taxon>Myxococcia</taxon>
        <taxon>Myxococcales</taxon>
        <taxon>Cystobacterineae</taxon>
        <taxon>Archangiaceae</taxon>
        <taxon>Archangium</taxon>
    </lineage>
</organism>
<dbReference type="PRINTS" id="PR00455">
    <property type="entry name" value="HTHTETR"/>
</dbReference>
<dbReference type="SUPFAM" id="SSF48498">
    <property type="entry name" value="Tetracyclin repressor-like, C-terminal domain"/>
    <property type="match status" value="1"/>
</dbReference>
<name>A0ABY9X914_9BACT</name>
<dbReference type="PROSITE" id="PS50977">
    <property type="entry name" value="HTH_TETR_2"/>
    <property type="match status" value="1"/>
</dbReference>
<dbReference type="EMBL" id="CP043494">
    <property type="protein sequence ID" value="WNG51896.1"/>
    <property type="molecule type" value="Genomic_DNA"/>
</dbReference>
<evidence type="ECO:0000256" key="1">
    <source>
        <dbReference type="ARBA" id="ARBA00023015"/>
    </source>
</evidence>
<dbReference type="Gene3D" id="1.10.357.10">
    <property type="entry name" value="Tetracycline Repressor, domain 2"/>
    <property type="match status" value="1"/>
</dbReference>